<feature type="transmembrane region" description="Helical" evidence="8">
    <location>
        <begin position="341"/>
        <end position="358"/>
    </location>
</feature>
<keyword evidence="10" id="KW-1185">Reference proteome</keyword>
<feature type="transmembrane region" description="Helical" evidence="8">
    <location>
        <begin position="183"/>
        <end position="202"/>
    </location>
</feature>
<feature type="transmembrane region" description="Helical" evidence="8">
    <location>
        <begin position="222"/>
        <end position="247"/>
    </location>
</feature>
<feature type="coiled-coil region" evidence="6">
    <location>
        <begin position="842"/>
        <end position="869"/>
    </location>
</feature>
<organism evidence="9 10">
    <name type="scientific">Prorocentrum cordatum</name>
    <dbReference type="NCBI Taxonomy" id="2364126"/>
    <lineage>
        <taxon>Eukaryota</taxon>
        <taxon>Sar</taxon>
        <taxon>Alveolata</taxon>
        <taxon>Dinophyceae</taxon>
        <taxon>Prorocentrales</taxon>
        <taxon>Prorocentraceae</taxon>
        <taxon>Prorocentrum</taxon>
    </lineage>
</organism>
<sequence>MALGGLNAEQQLKMYCTNPRADDDSSSDSDSDNDGKETKPPIKSIIVILLVEMCERVTYYTIAGTQKTYLQNQMKRPASQAAATNSVFSMLCYLWCLPGGLLADSIGRYRTIIAAGLVYCSGTAMVGIAAIRELQQPLSTVFMVGSLVLIPLGTGGIKPNIANFGADQIGDESPEQRECQKSYFSWFYLMINVGVFIAFGYLANTTTQGAPYIGVDWSEGYFFAYGIGALFMLLAIGLFVSFSAGYLKVPGGGLGPFKTLVSHICYSTTHGGGWRAWFTVIGFLLLPVFFLVTMTAALMPAPSRGGGGAPPDPCVLDNVAVTTTAAASEVGGSTTDTMNNLALFTGTVSVITLVLGNLNTNYIKDMPGTKSVNRNDDDDEFGAEEVREALAIVPLLIVVNIGFNLSYNAMNNAFPASACQMNTLLGGKQLNGAFFNIADAIAIIVFTPLFESCLYPAIARVPLVFLQAADECRAIPAEGKAVTEAASHFEERSERQFDYWLRKQRAQWAVSDSESAVLRLRTTMGSLLVLRRNQCRAPRGHQQLQIIVDKLVIDTDASPTFAASTQVPDQLNLGSIDAATSPAADDEVTEVQVPPRMIPVVDLLDDDGCYAKTATNEQDSESDEFDFDEFEGNLCSKKKNNSSTPTAASTNSGPLSTATMKASAFSLPPPMGPRPSDYQGVKNSEKKPAPATRATFRRRPVGKQRPAEDMTTINLDPYLDIKSTGCTYSAIGKRAHYAARAAKLKLLKDRGAKKAEAGKPAAASCSIALAEWGTRAIFTPFSGTGTWLVPDAADGSSAAFARPVAARSPTVVGAEECPCSPLPDRQPDSPPLELAPDEDAIEANLKQSIEKMEGLLQTAQSRLVIMNQNEHPPHKGAGFRANDFVVNATRPTISLLRSARAMKFDVECQIDANKVYSFESWLAEGVAVDPQRSMPFAAGRRAAAGRAEPSRNQSMKHFASFNPDVEASAAEGAAKAKFSESFLARQTRPGSLTVRAEHERVELPAPVDRQRMSGAEIQEFFMKVKQGPETECATVAKQVEALMPNVKYTSLKYQDMTVEAKVIKTQDLDKHIAKLSEAVKILDAPCTESASDDELPELAGVLETIDEGDAGIEGRAMIFGFFLESLPHRGARPIAGLGIAALSNMAAAWLEIRRRHTEYLCPATFAVDVFSKCAPGYGDDGESGTRMKDISAFWIFVPFTLIGIAEILVNPCLYCLAYEAAPTQVRSLVQAFQLFCSGCLSNAFTAAVMSATYPDDLDTGHLESYYYINVILALLSVVLYFWLTRCFRHGEEIKPQASLELEVAERPSDIMDRVSLGYRIRPAKYDWSAPPQASCKEQSRFDVIMCSSWMCTECDLQWCMEKCQEVQTKFATCACEGWVAGTTYSQNMKHAGKFGDVGEYGAGEFS</sequence>
<protein>
    <submittedName>
        <fullName evidence="9">Uncharacterized protein</fullName>
    </submittedName>
</protein>
<comment type="similarity">
    <text evidence="2">Belongs to the major facilitator superfamily. Proton-dependent oligopeptide transporter (POT/PTR) (TC 2.A.17) family.</text>
</comment>
<evidence type="ECO:0000256" key="2">
    <source>
        <dbReference type="ARBA" id="ARBA00005982"/>
    </source>
</evidence>
<evidence type="ECO:0000256" key="3">
    <source>
        <dbReference type="ARBA" id="ARBA00022692"/>
    </source>
</evidence>
<feature type="transmembrane region" description="Helical" evidence="8">
    <location>
        <begin position="1193"/>
        <end position="1216"/>
    </location>
</feature>
<gene>
    <name evidence="9" type="ORF">PCOR1329_LOCUS51116</name>
</gene>
<dbReference type="Pfam" id="PF00854">
    <property type="entry name" value="PTR2"/>
    <property type="match status" value="1"/>
</dbReference>
<dbReference type="SUPFAM" id="SSF103473">
    <property type="entry name" value="MFS general substrate transporter"/>
    <property type="match status" value="2"/>
</dbReference>
<evidence type="ECO:0000256" key="8">
    <source>
        <dbReference type="SAM" id="Phobius"/>
    </source>
</evidence>
<keyword evidence="4 8" id="KW-1133">Transmembrane helix</keyword>
<feature type="transmembrane region" description="Helical" evidence="8">
    <location>
        <begin position="1265"/>
        <end position="1283"/>
    </location>
</feature>
<feature type="compositionally biased region" description="Low complexity" evidence="7">
    <location>
        <begin position="641"/>
        <end position="652"/>
    </location>
</feature>
<evidence type="ECO:0000256" key="6">
    <source>
        <dbReference type="SAM" id="Coils"/>
    </source>
</evidence>
<evidence type="ECO:0000256" key="4">
    <source>
        <dbReference type="ARBA" id="ARBA00022989"/>
    </source>
</evidence>
<evidence type="ECO:0000256" key="5">
    <source>
        <dbReference type="ARBA" id="ARBA00023136"/>
    </source>
</evidence>
<keyword evidence="5 8" id="KW-0472">Membrane</keyword>
<feature type="transmembrane region" description="Helical" evidence="8">
    <location>
        <begin position="1228"/>
        <end position="1253"/>
    </location>
</feature>
<keyword evidence="6" id="KW-0175">Coiled coil</keyword>
<feature type="transmembrane region" description="Helical" evidence="8">
    <location>
        <begin position="109"/>
        <end position="131"/>
    </location>
</feature>
<dbReference type="Gene3D" id="1.20.1250.20">
    <property type="entry name" value="MFS general substrate transporter like domains"/>
    <property type="match status" value="2"/>
</dbReference>
<evidence type="ECO:0000256" key="1">
    <source>
        <dbReference type="ARBA" id="ARBA00004141"/>
    </source>
</evidence>
<dbReference type="PANTHER" id="PTHR11654">
    <property type="entry name" value="OLIGOPEPTIDE TRANSPORTER-RELATED"/>
    <property type="match status" value="1"/>
</dbReference>
<evidence type="ECO:0000256" key="7">
    <source>
        <dbReference type="SAM" id="MobiDB-lite"/>
    </source>
</evidence>
<reference evidence="9" key="1">
    <citation type="submission" date="2023-10" db="EMBL/GenBank/DDBJ databases">
        <authorList>
            <person name="Chen Y."/>
            <person name="Shah S."/>
            <person name="Dougan E. K."/>
            <person name="Thang M."/>
            <person name="Chan C."/>
        </authorList>
    </citation>
    <scope>NUCLEOTIDE SEQUENCE [LARGE SCALE GENOMIC DNA]</scope>
</reference>
<feature type="transmembrane region" description="Helical" evidence="8">
    <location>
        <begin position="276"/>
        <end position="298"/>
    </location>
</feature>
<feature type="region of interest" description="Disordered" evidence="7">
    <location>
        <begin position="17"/>
        <end position="38"/>
    </location>
</feature>
<dbReference type="InterPro" id="IPR036259">
    <property type="entry name" value="MFS_trans_sf"/>
</dbReference>
<accession>A0ABN9URY7</accession>
<keyword evidence="3 8" id="KW-0812">Transmembrane</keyword>
<feature type="region of interest" description="Disordered" evidence="7">
    <location>
        <begin position="635"/>
        <end position="707"/>
    </location>
</feature>
<dbReference type="EMBL" id="CAUYUJ010016195">
    <property type="protein sequence ID" value="CAK0862783.1"/>
    <property type="molecule type" value="Genomic_DNA"/>
</dbReference>
<name>A0ABN9URY7_9DINO</name>
<proteinExistence type="inferred from homology"/>
<feature type="transmembrane region" description="Helical" evidence="8">
    <location>
        <begin position="430"/>
        <end position="450"/>
    </location>
</feature>
<comment type="caution">
    <text evidence="9">The sequence shown here is derived from an EMBL/GenBank/DDBJ whole genome shotgun (WGS) entry which is preliminary data.</text>
</comment>
<evidence type="ECO:0000313" key="9">
    <source>
        <dbReference type="EMBL" id="CAK0862783.1"/>
    </source>
</evidence>
<comment type="subcellular location">
    <subcellularLocation>
        <location evidence="1">Membrane</location>
        <topology evidence="1">Multi-pass membrane protein</topology>
    </subcellularLocation>
</comment>
<dbReference type="Proteomes" id="UP001189429">
    <property type="component" value="Unassembled WGS sequence"/>
</dbReference>
<feature type="transmembrane region" description="Helical" evidence="8">
    <location>
        <begin position="82"/>
        <end position="103"/>
    </location>
</feature>
<feature type="transmembrane region" description="Helical" evidence="8">
    <location>
        <begin position="138"/>
        <end position="157"/>
    </location>
</feature>
<evidence type="ECO:0000313" key="10">
    <source>
        <dbReference type="Proteomes" id="UP001189429"/>
    </source>
</evidence>
<dbReference type="InterPro" id="IPR000109">
    <property type="entry name" value="POT_fam"/>
</dbReference>